<name>A0A2S3W466_9PROT</name>
<dbReference type="Proteomes" id="UP000237344">
    <property type="component" value="Unassembled WGS sequence"/>
</dbReference>
<sequence length="145" mass="15857">MSDYNISDANSVFTITVSSLFNAPVTLSNYSADRAFEAEQRELVETQMSVDGYLSAGWVPQPVRQSVSLAASSDSCLVFESIVTAQDVARTIYRIGGEIQLPSVGRRYTLLRGVLRAASALPNAGRVLDARRFDILWERVLPAAL</sequence>
<organism evidence="1 2">
    <name type="scientific">Novacetimonas maltaceti</name>
    <dbReference type="NCBI Taxonomy" id="1203393"/>
    <lineage>
        <taxon>Bacteria</taxon>
        <taxon>Pseudomonadati</taxon>
        <taxon>Pseudomonadota</taxon>
        <taxon>Alphaproteobacteria</taxon>
        <taxon>Acetobacterales</taxon>
        <taxon>Acetobacteraceae</taxon>
        <taxon>Novacetimonas</taxon>
    </lineage>
</organism>
<keyword evidence="2" id="KW-1185">Reference proteome</keyword>
<dbReference type="Pfam" id="PF22764">
    <property type="entry name" value="E217_Gp32"/>
    <property type="match status" value="1"/>
</dbReference>
<gene>
    <name evidence="1" type="ORF">KMAL_07970</name>
</gene>
<dbReference type="InterPro" id="IPR054440">
    <property type="entry name" value="Gp32-like"/>
</dbReference>
<evidence type="ECO:0000313" key="1">
    <source>
        <dbReference type="EMBL" id="POF63617.1"/>
    </source>
</evidence>
<dbReference type="AlphaFoldDB" id="A0A2S3W466"/>
<reference evidence="1 2" key="1">
    <citation type="submission" date="2018-01" db="EMBL/GenBank/DDBJ databases">
        <title>Draft Genome Sequence of Komagataeibacter maltaceti LMG 1529, a Vinegar Producing Acetic Acid Bacterium Isolated from Malt Vinegar Brewery Acetifiers.</title>
        <authorList>
            <person name="Zhang Q."/>
            <person name="Hollensteiner J."/>
            <person name="Poehlein A."/>
            <person name="Daniel R."/>
        </authorList>
    </citation>
    <scope>NUCLEOTIDE SEQUENCE [LARGE SCALE GENOMIC DNA]</scope>
    <source>
        <strain evidence="1 2">LMG 1529</strain>
    </source>
</reference>
<dbReference type="EMBL" id="POTC01000006">
    <property type="protein sequence ID" value="POF63617.1"/>
    <property type="molecule type" value="Genomic_DNA"/>
</dbReference>
<comment type="caution">
    <text evidence="1">The sequence shown here is derived from an EMBL/GenBank/DDBJ whole genome shotgun (WGS) entry which is preliminary data.</text>
</comment>
<proteinExistence type="predicted"/>
<dbReference type="OrthoDB" id="7506990at2"/>
<accession>A0A2S3W466</accession>
<protein>
    <submittedName>
        <fullName evidence="1">Uncharacterized protein</fullName>
    </submittedName>
</protein>
<dbReference type="RefSeq" id="WP_110094466.1">
    <property type="nucleotide sequence ID" value="NZ_NKUE01000013.1"/>
</dbReference>
<evidence type="ECO:0000313" key="2">
    <source>
        <dbReference type="Proteomes" id="UP000237344"/>
    </source>
</evidence>